<dbReference type="InterPro" id="IPR048364">
    <property type="entry name" value="Hikeshi-like_C"/>
</dbReference>
<dbReference type="EMBL" id="ML119958">
    <property type="protein sequence ID" value="RPA71210.1"/>
    <property type="molecule type" value="Genomic_DNA"/>
</dbReference>
<dbReference type="GO" id="GO:0005829">
    <property type="term" value="C:cytosol"/>
    <property type="evidence" value="ECO:0007669"/>
    <property type="project" value="TreeGrafter"/>
</dbReference>
<accession>A0A3N4HGJ5</accession>
<dbReference type="STRING" id="1160509.A0A3N4HGJ5"/>
<dbReference type="GO" id="GO:0006606">
    <property type="term" value="P:protein import into nucleus"/>
    <property type="evidence" value="ECO:0007669"/>
    <property type="project" value="TreeGrafter"/>
</dbReference>
<evidence type="ECO:0000259" key="3">
    <source>
        <dbReference type="Pfam" id="PF21057"/>
    </source>
</evidence>
<dbReference type="Proteomes" id="UP000275078">
    <property type="component" value="Unassembled WGS sequence"/>
</dbReference>
<organism evidence="4 5">
    <name type="scientific">Ascobolus immersus RN42</name>
    <dbReference type="NCBI Taxonomy" id="1160509"/>
    <lineage>
        <taxon>Eukaryota</taxon>
        <taxon>Fungi</taxon>
        <taxon>Dikarya</taxon>
        <taxon>Ascomycota</taxon>
        <taxon>Pezizomycotina</taxon>
        <taxon>Pezizomycetes</taxon>
        <taxon>Pezizales</taxon>
        <taxon>Ascobolaceae</taxon>
        <taxon>Ascobolus</taxon>
    </lineage>
</organism>
<evidence type="ECO:0000259" key="2">
    <source>
        <dbReference type="Pfam" id="PF05603"/>
    </source>
</evidence>
<feature type="domain" description="Hikeshi-like C-terminal" evidence="3">
    <location>
        <begin position="148"/>
        <end position="199"/>
    </location>
</feature>
<dbReference type="OrthoDB" id="10248398at2759"/>
<reference evidence="4 5" key="1">
    <citation type="journal article" date="2018" name="Nat. Ecol. Evol.">
        <title>Pezizomycetes genomes reveal the molecular basis of ectomycorrhizal truffle lifestyle.</title>
        <authorList>
            <person name="Murat C."/>
            <person name="Payen T."/>
            <person name="Noel B."/>
            <person name="Kuo A."/>
            <person name="Morin E."/>
            <person name="Chen J."/>
            <person name="Kohler A."/>
            <person name="Krizsan K."/>
            <person name="Balestrini R."/>
            <person name="Da Silva C."/>
            <person name="Montanini B."/>
            <person name="Hainaut M."/>
            <person name="Levati E."/>
            <person name="Barry K.W."/>
            <person name="Belfiori B."/>
            <person name="Cichocki N."/>
            <person name="Clum A."/>
            <person name="Dockter R.B."/>
            <person name="Fauchery L."/>
            <person name="Guy J."/>
            <person name="Iotti M."/>
            <person name="Le Tacon F."/>
            <person name="Lindquist E.A."/>
            <person name="Lipzen A."/>
            <person name="Malagnac F."/>
            <person name="Mello A."/>
            <person name="Molinier V."/>
            <person name="Miyauchi S."/>
            <person name="Poulain J."/>
            <person name="Riccioni C."/>
            <person name="Rubini A."/>
            <person name="Sitrit Y."/>
            <person name="Splivallo R."/>
            <person name="Traeger S."/>
            <person name="Wang M."/>
            <person name="Zifcakova L."/>
            <person name="Wipf D."/>
            <person name="Zambonelli A."/>
            <person name="Paolocci F."/>
            <person name="Nowrousian M."/>
            <person name="Ottonello S."/>
            <person name="Baldrian P."/>
            <person name="Spatafora J.W."/>
            <person name="Henrissat B."/>
            <person name="Nagy L.G."/>
            <person name="Aury J.M."/>
            <person name="Wincker P."/>
            <person name="Grigoriev I.V."/>
            <person name="Bonfante P."/>
            <person name="Martin F.M."/>
        </authorList>
    </citation>
    <scope>NUCLEOTIDE SEQUENCE [LARGE SCALE GENOMIC DNA]</scope>
    <source>
        <strain evidence="4 5">RN42</strain>
    </source>
</reference>
<dbReference type="GO" id="GO:0005634">
    <property type="term" value="C:nucleus"/>
    <property type="evidence" value="ECO:0007669"/>
    <property type="project" value="TreeGrafter"/>
</dbReference>
<dbReference type="AlphaFoldDB" id="A0A3N4HGJ5"/>
<dbReference type="GO" id="GO:0061608">
    <property type="term" value="F:nuclear import signal receptor activity"/>
    <property type="evidence" value="ECO:0007669"/>
    <property type="project" value="TreeGrafter"/>
</dbReference>
<dbReference type="Pfam" id="PF05603">
    <property type="entry name" value="Hikeshi-like_N"/>
    <property type="match status" value="1"/>
</dbReference>
<dbReference type="PANTHER" id="PTHR12925:SF0">
    <property type="entry name" value="PROTEIN HIKESHI"/>
    <property type="match status" value="1"/>
</dbReference>
<dbReference type="InterPro" id="IPR008493">
    <property type="entry name" value="Hikeshi-like_N"/>
</dbReference>
<dbReference type="Pfam" id="PF21057">
    <property type="entry name" value="Hikeshi-like_C"/>
    <property type="match status" value="1"/>
</dbReference>
<keyword evidence="5" id="KW-1185">Reference proteome</keyword>
<proteinExistence type="inferred from homology"/>
<evidence type="ECO:0000313" key="4">
    <source>
        <dbReference type="EMBL" id="RPA71210.1"/>
    </source>
</evidence>
<comment type="similarity">
    <text evidence="1">Belongs to the OPI10 family.</text>
</comment>
<feature type="domain" description="Hikeshi-like N-terminal" evidence="2">
    <location>
        <begin position="5"/>
        <end position="118"/>
    </location>
</feature>
<evidence type="ECO:0000313" key="5">
    <source>
        <dbReference type="Proteomes" id="UP000275078"/>
    </source>
</evidence>
<dbReference type="InterPro" id="IPR031318">
    <property type="entry name" value="OPI10"/>
</dbReference>
<sequence>MFGCICAGRPVQTNLTTISPTQFAFTLTPPLNHLVVFLLPDTVLPAGTAATVYIQLPGKPFQLLGAIANEKPSAIFRVKGLDEATLAAAGVIGTLQVPLGISVEPVENVQQQLATLQNGTQQQQQQQQEGMSTALVRVGGGGEQRVETERLAKRIIENCYNFLTGFVQNVGGEEVVAMKHFMEWWRKFERRVGQDDGFLLRDAE</sequence>
<name>A0A3N4HGJ5_ASCIM</name>
<dbReference type="PANTHER" id="PTHR12925">
    <property type="entry name" value="HIKESHI FAMILY MEMBER"/>
    <property type="match status" value="1"/>
</dbReference>
<evidence type="ECO:0000256" key="1">
    <source>
        <dbReference type="ARBA" id="ARBA00006623"/>
    </source>
</evidence>
<protein>
    <submittedName>
        <fullName evidence="4">DUF775-domain-containing protein</fullName>
    </submittedName>
</protein>
<gene>
    <name evidence="4" type="ORF">BJ508DRAFT_419996</name>
</gene>